<name>A0AAV3PG98_LITER</name>
<reference evidence="1 2" key="1">
    <citation type="submission" date="2024-01" db="EMBL/GenBank/DDBJ databases">
        <title>The complete chloroplast genome sequence of Lithospermum erythrorhizon: insights into the phylogenetic relationship among Boraginaceae species and the maternal lineages of purple gromwells.</title>
        <authorList>
            <person name="Okada T."/>
            <person name="Watanabe K."/>
        </authorList>
    </citation>
    <scope>NUCLEOTIDE SEQUENCE [LARGE SCALE GENOMIC DNA]</scope>
</reference>
<proteinExistence type="predicted"/>
<dbReference type="EMBL" id="BAABME010001502">
    <property type="protein sequence ID" value="GAA0149957.1"/>
    <property type="molecule type" value="Genomic_DNA"/>
</dbReference>
<gene>
    <name evidence="1" type="ORF">LIER_09004</name>
</gene>
<organism evidence="1 2">
    <name type="scientific">Lithospermum erythrorhizon</name>
    <name type="common">Purple gromwell</name>
    <name type="synonym">Lithospermum officinale var. erythrorhizon</name>
    <dbReference type="NCBI Taxonomy" id="34254"/>
    <lineage>
        <taxon>Eukaryota</taxon>
        <taxon>Viridiplantae</taxon>
        <taxon>Streptophyta</taxon>
        <taxon>Embryophyta</taxon>
        <taxon>Tracheophyta</taxon>
        <taxon>Spermatophyta</taxon>
        <taxon>Magnoliopsida</taxon>
        <taxon>eudicotyledons</taxon>
        <taxon>Gunneridae</taxon>
        <taxon>Pentapetalae</taxon>
        <taxon>asterids</taxon>
        <taxon>lamiids</taxon>
        <taxon>Boraginales</taxon>
        <taxon>Boraginaceae</taxon>
        <taxon>Boraginoideae</taxon>
        <taxon>Lithospermeae</taxon>
        <taxon>Lithospermum</taxon>
    </lineage>
</organism>
<evidence type="ECO:0000313" key="2">
    <source>
        <dbReference type="Proteomes" id="UP001454036"/>
    </source>
</evidence>
<evidence type="ECO:0000313" key="1">
    <source>
        <dbReference type="EMBL" id="GAA0149957.1"/>
    </source>
</evidence>
<comment type="caution">
    <text evidence="1">The sequence shown here is derived from an EMBL/GenBank/DDBJ whole genome shotgun (WGS) entry which is preliminary data.</text>
</comment>
<accession>A0AAV3PG98</accession>
<sequence length="168" mass="18524">MVNGMLEVSEKAFSSDPVSRTRFVHELGKLVHSKSNVRANESQSPLRKSPTAFLSLSASYTSWLPESFLPESGGRSSLSLLTGRKSSVGRERSNCYPLSYYPSVLYLGELLSWLLSTISGGKGTELYFQGGSPDSVRVTAQITLSVFLRLQADFLKSKSSYSRNWIVV</sequence>
<protein>
    <submittedName>
        <fullName evidence="1">Uncharacterized protein</fullName>
    </submittedName>
</protein>
<dbReference type="AlphaFoldDB" id="A0AAV3PG98"/>
<keyword evidence="2" id="KW-1185">Reference proteome</keyword>
<dbReference type="Proteomes" id="UP001454036">
    <property type="component" value="Unassembled WGS sequence"/>
</dbReference>